<dbReference type="EMBL" id="MIGC01004407">
    <property type="protein sequence ID" value="PHJ18107.1"/>
    <property type="molecule type" value="Genomic_DNA"/>
</dbReference>
<dbReference type="VEuPathDB" id="ToxoDB:CSUI_008069"/>
<proteinExistence type="predicted"/>
<sequence>MARATKDGILSQFWGGAGQDPELTPYIAEELVQRLQTIDLKDVGSPEWFSHHEIIERLNLYAHQQATTATDEFIMSTVATAGKIYHEALVVNFLEVLLYHRTAAQAAEDHLVDLVDYINRKIVDISELHGAPLTVESIKAGVSLDSEEMQRQQRECEFKISMTCLSILRFITDHRSALPVTVTTRLLDQHDVLLSLVSLMERKPWYKTKSNGETEFFEDQQWIPQRSDEASMPKVQAQVWLTIYNLVMDQECRNRYDMTSYRRDNLLRLRRFLNETVHDQIPPLMDLHRCLEQLAISGQHPTDNHSIPPILVEMSADVRENLLKRYEGKWAAVVERQKEFSSKGSEHLDRLSKFMVSMPFDTVTSSKRCRTCGRHAEQRCAKCKAEWYCSRECQIGDWKNHKEVCSASSST</sequence>
<keyword evidence="1" id="KW-0479">Metal-binding</keyword>
<evidence type="ECO:0000256" key="2">
    <source>
        <dbReference type="ARBA" id="ARBA00022771"/>
    </source>
</evidence>
<dbReference type="SUPFAM" id="SSF144232">
    <property type="entry name" value="HIT/MYND zinc finger-like"/>
    <property type="match status" value="1"/>
</dbReference>
<keyword evidence="3" id="KW-0862">Zinc</keyword>
<dbReference type="PANTHER" id="PTHR13244:SF7">
    <property type="entry name" value="ZINC FINGER MYND DOMAIN-CONTAINING PROTEIN 10"/>
    <property type="match status" value="1"/>
</dbReference>
<comment type="caution">
    <text evidence="6">The sequence shown here is derived from an EMBL/GenBank/DDBJ whole genome shotgun (WGS) entry which is preliminary data.</text>
</comment>
<evidence type="ECO:0000256" key="1">
    <source>
        <dbReference type="ARBA" id="ARBA00022723"/>
    </source>
</evidence>
<accession>A0A2C6KKM6</accession>
<evidence type="ECO:0000313" key="7">
    <source>
        <dbReference type="Proteomes" id="UP000221165"/>
    </source>
</evidence>
<dbReference type="Gene3D" id="6.10.140.2220">
    <property type="match status" value="1"/>
</dbReference>
<evidence type="ECO:0000313" key="6">
    <source>
        <dbReference type="EMBL" id="PHJ18107.1"/>
    </source>
</evidence>
<organism evidence="6 7">
    <name type="scientific">Cystoisospora suis</name>
    <dbReference type="NCBI Taxonomy" id="483139"/>
    <lineage>
        <taxon>Eukaryota</taxon>
        <taxon>Sar</taxon>
        <taxon>Alveolata</taxon>
        <taxon>Apicomplexa</taxon>
        <taxon>Conoidasida</taxon>
        <taxon>Coccidia</taxon>
        <taxon>Eucoccidiorida</taxon>
        <taxon>Eimeriorina</taxon>
        <taxon>Sarcocystidae</taxon>
        <taxon>Cystoisospora</taxon>
    </lineage>
</organism>
<evidence type="ECO:0000259" key="5">
    <source>
        <dbReference type="PROSITE" id="PS50865"/>
    </source>
</evidence>
<dbReference type="AlphaFoldDB" id="A0A2C6KKM6"/>
<dbReference type="PANTHER" id="PTHR13244">
    <property type="entry name" value="ZINC FINGER MYND DOMAIN CONTAINING PROTEIN 10"/>
    <property type="match status" value="1"/>
</dbReference>
<dbReference type="PROSITE" id="PS50865">
    <property type="entry name" value="ZF_MYND_2"/>
    <property type="match status" value="1"/>
</dbReference>
<name>A0A2C6KKM6_9APIC</name>
<dbReference type="GO" id="GO:0005737">
    <property type="term" value="C:cytoplasm"/>
    <property type="evidence" value="ECO:0007669"/>
    <property type="project" value="TreeGrafter"/>
</dbReference>
<dbReference type="Proteomes" id="UP000221165">
    <property type="component" value="Unassembled WGS sequence"/>
</dbReference>
<dbReference type="OrthoDB" id="432970at2759"/>
<keyword evidence="7" id="KW-1185">Reference proteome</keyword>
<keyword evidence="2 4" id="KW-0863">Zinc-finger</keyword>
<dbReference type="InterPro" id="IPR052298">
    <property type="entry name" value="ZMYND10"/>
</dbReference>
<dbReference type="Pfam" id="PF01753">
    <property type="entry name" value="zf-MYND"/>
    <property type="match status" value="1"/>
</dbReference>
<evidence type="ECO:0000256" key="3">
    <source>
        <dbReference type="ARBA" id="ARBA00022833"/>
    </source>
</evidence>
<feature type="domain" description="MYND-type" evidence="5">
    <location>
        <begin position="369"/>
        <end position="405"/>
    </location>
</feature>
<dbReference type="GO" id="GO:0008270">
    <property type="term" value="F:zinc ion binding"/>
    <property type="evidence" value="ECO:0007669"/>
    <property type="project" value="UniProtKB-KW"/>
</dbReference>
<dbReference type="GeneID" id="94431419"/>
<dbReference type="PROSITE" id="PS01360">
    <property type="entry name" value="ZF_MYND_1"/>
    <property type="match status" value="1"/>
</dbReference>
<protein>
    <submittedName>
        <fullName evidence="6">Mynd finger domain-containing protein</fullName>
    </submittedName>
</protein>
<reference evidence="6 7" key="1">
    <citation type="journal article" date="2017" name="Int. J. Parasitol.">
        <title>The genome of the protozoan parasite Cystoisospora suis and a reverse vaccinology approach to identify vaccine candidates.</title>
        <authorList>
            <person name="Palmieri N."/>
            <person name="Shrestha A."/>
            <person name="Ruttkowski B."/>
            <person name="Beck T."/>
            <person name="Vogl C."/>
            <person name="Tomley F."/>
            <person name="Blake D.P."/>
            <person name="Joachim A."/>
        </authorList>
    </citation>
    <scope>NUCLEOTIDE SEQUENCE [LARGE SCALE GENOMIC DNA]</scope>
    <source>
        <strain evidence="6 7">Wien I</strain>
    </source>
</reference>
<evidence type="ECO:0000256" key="4">
    <source>
        <dbReference type="PROSITE-ProRule" id="PRU00134"/>
    </source>
</evidence>
<dbReference type="InterPro" id="IPR002893">
    <property type="entry name" value="Znf_MYND"/>
</dbReference>
<gene>
    <name evidence="6" type="ORF">CSUI_008069</name>
</gene>
<dbReference type="RefSeq" id="XP_067919817.1">
    <property type="nucleotide sequence ID" value="XM_068068208.1"/>
</dbReference>